<dbReference type="EMBL" id="JAJHJB010000037">
    <property type="protein sequence ID" value="MCC5467659.1"/>
    <property type="molecule type" value="Genomic_DNA"/>
</dbReference>
<dbReference type="Proteomes" id="UP001165492">
    <property type="component" value="Unassembled WGS sequence"/>
</dbReference>
<dbReference type="RefSeq" id="WP_229536625.1">
    <property type="nucleotide sequence ID" value="NZ_JAJHJB010000037.1"/>
</dbReference>
<gene>
    <name evidence="1" type="ORF">LMF89_20190</name>
</gene>
<name>A0ABS8HWX4_9FIRM</name>
<protein>
    <submittedName>
        <fullName evidence="1">Uncharacterized protein</fullName>
    </submittedName>
</protein>
<comment type="caution">
    <text evidence="1">The sequence shown here is derived from an EMBL/GenBank/DDBJ whole genome shotgun (WGS) entry which is preliminary data.</text>
</comment>
<evidence type="ECO:0000313" key="2">
    <source>
        <dbReference type="Proteomes" id="UP001165492"/>
    </source>
</evidence>
<reference evidence="1" key="1">
    <citation type="submission" date="2021-11" db="EMBL/GenBank/DDBJ databases">
        <title>Description of a new species Pelosinus isolated from the bottom sediments of Lake Baikal.</title>
        <authorList>
            <person name="Zakharyuk A."/>
        </authorList>
    </citation>
    <scope>NUCLEOTIDE SEQUENCE</scope>
    <source>
        <strain evidence="1">Bkl1</strain>
    </source>
</reference>
<keyword evidence="2" id="KW-1185">Reference proteome</keyword>
<sequence>MSNLQKFFHVSVIPLSTNDFISKYSNLTIWFKVFKHMQYLLLDLDNCKDKSQVDSLITKSMNALDFFLKYEKINFNQPLPEVFTFYMREVIAEKVRSDYFPHRPNRQESIFVVDNIQSAIDFNEKCHEGSAIIYECMPTKPSVLFKADMDLINHSYVDKVNPLSFKENMFTYWEAKEPIKIQEILCPCPVVVLRPYSFELY</sequence>
<accession>A0ABS8HWX4</accession>
<evidence type="ECO:0000313" key="1">
    <source>
        <dbReference type="EMBL" id="MCC5467659.1"/>
    </source>
</evidence>
<dbReference type="SUPFAM" id="SSF56399">
    <property type="entry name" value="ADP-ribosylation"/>
    <property type="match status" value="1"/>
</dbReference>
<organism evidence="1 2">
    <name type="scientific">Pelosinus baikalensis</name>
    <dbReference type="NCBI Taxonomy" id="2892015"/>
    <lineage>
        <taxon>Bacteria</taxon>
        <taxon>Bacillati</taxon>
        <taxon>Bacillota</taxon>
        <taxon>Negativicutes</taxon>
        <taxon>Selenomonadales</taxon>
        <taxon>Sporomusaceae</taxon>
        <taxon>Pelosinus</taxon>
    </lineage>
</organism>
<proteinExistence type="predicted"/>